<organism evidence="2">
    <name type="scientific">Tanacetum cinerariifolium</name>
    <name type="common">Dalmatian daisy</name>
    <name type="synonym">Chrysanthemum cinerariifolium</name>
    <dbReference type="NCBI Taxonomy" id="118510"/>
    <lineage>
        <taxon>Eukaryota</taxon>
        <taxon>Viridiplantae</taxon>
        <taxon>Streptophyta</taxon>
        <taxon>Embryophyta</taxon>
        <taxon>Tracheophyta</taxon>
        <taxon>Spermatophyta</taxon>
        <taxon>Magnoliopsida</taxon>
        <taxon>eudicotyledons</taxon>
        <taxon>Gunneridae</taxon>
        <taxon>Pentapetalae</taxon>
        <taxon>asterids</taxon>
        <taxon>campanulids</taxon>
        <taxon>Asterales</taxon>
        <taxon>Asteraceae</taxon>
        <taxon>Asteroideae</taxon>
        <taxon>Anthemideae</taxon>
        <taxon>Anthemidinae</taxon>
        <taxon>Tanacetum</taxon>
    </lineage>
</organism>
<feature type="compositionally biased region" description="Low complexity" evidence="1">
    <location>
        <begin position="23"/>
        <end position="35"/>
    </location>
</feature>
<proteinExistence type="predicted"/>
<name>A0A699XBZ4_TANCI</name>
<feature type="non-terminal residue" evidence="2">
    <location>
        <position position="1"/>
    </location>
</feature>
<protein>
    <submittedName>
        <fullName evidence="2">Uncharacterized protein</fullName>
    </submittedName>
</protein>
<accession>A0A699XBZ4</accession>
<dbReference type="EMBL" id="BKCJ011804825">
    <property type="protein sequence ID" value="GFD54341.1"/>
    <property type="molecule type" value="Genomic_DNA"/>
</dbReference>
<comment type="caution">
    <text evidence="2">The sequence shown here is derived from an EMBL/GenBank/DDBJ whole genome shotgun (WGS) entry which is preliminary data.</text>
</comment>
<dbReference type="AlphaFoldDB" id="A0A699XBZ4"/>
<evidence type="ECO:0000256" key="1">
    <source>
        <dbReference type="SAM" id="MobiDB-lite"/>
    </source>
</evidence>
<feature type="region of interest" description="Disordered" evidence="1">
    <location>
        <begin position="1"/>
        <end position="45"/>
    </location>
</feature>
<sequence>GAWQEWPRVRRPDGPADLDEGPAAGLQQGQSGRQRAAVRRRRHAA</sequence>
<evidence type="ECO:0000313" key="2">
    <source>
        <dbReference type="EMBL" id="GFD54341.1"/>
    </source>
</evidence>
<feature type="compositionally biased region" description="Basic residues" evidence="1">
    <location>
        <begin position="36"/>
        <end position="45"/>
    </location>
</feature>
<gene>
    <name evidence="2" type="ORF">Tci_926310</name>
</gene>
<reference evidence="2" key="1">
    <citation type="journal article" date="2019" name="Sci. Rep.">
        <title>Draft genome of Tanacetum cinerariifolium, the natural source of mosquito coil.</title>
        <authorList>
            <person name="Yamashiro T."/>
            <person name="Shiraishi A."/>
            <person name="Satake H."/>
            <person name="Nakayama K."/>
        </authorList>
    </citation>
    <scope>NUCLEOTIDE SEQUENCE</scope>
</reference>